<reference evidence="1 2" key="1">
    <citation type="submission" date="2016-11" db="EMBL/GenBank/DDBJ databases">
        <authorList>
            <person name="Jaros S."/>
            <person name="Januszkiewicz K."/>
            <person name="Wedrychowicz H."/>
        </authorList>
    </citation>
    <scope>NUCLEOTIDE SEQUENCE [LARGE SCALE GENOMIC DNA]</scope>
    <source>
        <strain evidence="1 2">KHT3</strain>
    </source>
</reference>
<dbReference type="EMBL" id="FRBD01000003">
    <property type="protein sequence ID" value="SHK42553.1"/>
    <property type="molecule type" value="Genomic_DNA"/>
</dbReference>
<sequence length="182" mass="21378">MKNDCLFEQHGDCTPFNCLHGSTGEAHPEEGRELIPIDHIFEENRAYFELAYGKDEEYVEWFNEIVKHAENDNYPIAFADMYFEEQWLFMGSNELLKYPPFCPTDYTSLSDGQIIEYAKYTFDQNSVKELELFLKSNDPKPSVQETADVIRQAIRENKGLVEHYDAYENKEELFAWGEKEKS</sequence>
<gene>
    <name evidence="1" type="ORF">SAMN05216463_103120</name>
</gene>
<evidence type="ECO:0000313" key="1">
    <source>
        <dbReference type="EMBL" id="SHK42553.1"/>
    </source>
</evidence>
<proteinExistence type="predicted"/>
<protein>
    <submittedName>
        <fullName evidence="1">Uncharacterized protein</fullName>
    </submittedName>
</protein>
<organism evidence="1 2">
    <name type="scientific">Xylanibacter ruminicola</name>
    <name type="common">Prevotella ruminicola</name>
    <dbReference type="NCBI Taxonomy" id="839"/>
    <lineage>
        <taxon>Bacteria</taxon>
        <taxon>Pseudomonadati</taxon>
        <taxon>Bacteroidota</taxon>
        <taxon>Bacteroidia</taxon>
        <taxon>Bacteroidales</taxon>
        <taxon>Prevotellaceae</taxon>
        <taxon>Xylanibacter</taxon>
    </lineage>
</organism>
<accession>A0A1M6SCU0</accession>
<dbReference type="Proteomes" id="UP000184130">
    <property type="component" value="Unassembled WGS sequence"/>
</dbReference>
<dbReference type="AlphaFoldDB" id="A0A1M6SCU0"/>
<name>A0A1M6SCU0_XYLRU</name>
<evidence type="ECO:0000313" key="2">
    <source>
        <dbReference type="Proteomes" id="UP000184130"/>
    </source>
</evidence>